<evidence type="ECO:0000256" key="5">
    <source>
        <dbReference type="ARBA" id="ARBA00023136"/>
    </source>
</evidence>
<evidence type="ECO:0000256" key="7">
    <source>
        <dbReference type="SAM" id="Phobius"/>
    </source>
</evidence>
<accession>A0A1S8N5R3</accession>
<name>A0A1S8N5R3_CLOSA</name>
<organism evidence="9 10">
    <name type="scientific">Clostridium saccharobutylicum</name>
    <dbReference type="NCBI Taxonomy" id="169679"/>
    <lineage>
        <taxon>Bacteria</taxon>
        <taxon>Bacillati</taxon>
        <taxon>Bacillota</taxon>
        <taxon>Clostridia</taxon>
        <taxon>Eubacteriales</taxon>
        <taxon>Clostridiaceae</taxon>
        <taxon>Clostridium</taxon>
    </lineage>
</organism>
<dbReference type="PANTHER" id="PTHR45138">
    <property type="entry name" value="REGULATORY COMPONENTS OF SENSORY TRANSDUCTION SYSTEM"/>
    <property type="match status" value="1"/>
</dbReference>
<evidence type="ECO:0000256" key="6">
    <source>
        <dbReference type="SAM" id="Coils"/>
    </source>
</evidence>
<keyword evidence="4 7" id="KW-1133">Transmembrane helix</keyword>
<keyword evidence="3 7" id="KW-0812">Transmembrane</keyword>
<dbReference type="AlphaFoldDB" id="A0A1S8N5R3"/>
<proteinExistence type="predicted"/>
<evidence type="ECO:0000256" key="1">
    <source>
        <dbReference type="ARBA" id="ARBA00004651"/>
    </source>
</evidence>
<feature type="transmembrane region" description="Helical" evidence="7">
    <location>
        <begin position="12"/>
        <end position="34"/>
    </location>
</feature>
<dbReference type="NCBIfam" id="TIGR00254">
    <property type="entry name" value="GGDEF"/>
    <property type="match status" value="1"/>
</dbReference>
<dbReference type="Pfam" id="PF00990">
    <property type="entry name" value="GGDEF"/>
    <property type="match status" value="1"/>
</dbReference>
<keyword evidence="2" id="KW-1003">Cell membrane</keyword>
<protein>
    <submittedName>
        <fullName evidence="9">Response regulator PleD</fullName>
    </submittedName>
</protein>
<dbReference type="SUPFAM" id="SSF55073">
    <property type="entry name" value="Nucleotide cyclase"/>
    <property type="match status" value="1"/>
</dbReference>
<dbReference type="InterPro" id="IPR029787">
    <property type="entry name" value="Nucleotide_cyclase"/>
</dbReference>
<dbReference type="CDD" id="cd18774">
    <property type="entry name" value="PDC2_HK_sensor"/>
    <property type="match status" value="1"/>
</dbReference>
<dbReference type="Pfam" id="PF08269">
    <property type="entry name" value="dCache_2"/>
    <property type="match status" value="1"/>
</dbReference>
<evidence type="ECO:0000259" key="8">
    <source>
        <dbReference type="PROSITE" id="PS50887"/>
    </source>
</evidence>
<dbReference type="SMART" id="SM01049">
    <property type="entry name" value="Cache_2"/>
    <property type="match status" value="2"/>
</dbReference>
<dbReference type="CDD" id="cd01949">
    <property type="entry name" value="GGDEF"/>
    <property type="match status" value="1"/>
</dbReference>
<feature type="transmembrane region" description="Helical" evidence="7">
    <location>
        <begin position="359"/>
        <end position="378"/>
    </location>
</feature>
<evidence type="ECO:0000256" key="4">
    <source>
        <dbReference type="ARBA" id="ARBA00022989"/>
    </source>
</evidence>
<dbReference type="PROSITE" id="PS50887">
    <property type="entry name" value="GGDEF"/>
    <property type="match status" value="1"/>
</dbReference>
<evidence type="ECO:0000256" key="2">
    <source>
        <dbReference type="ARBA" id="ARBA00022475"/>
    </source>
</evidence>
<evidence type="ECO:0000256" key="3">
    <source>
        <dbReference type="ARBA" id="ARBA00022692"/>
    </source>
</evidence>
<dbReference type="STRING" id="169679.CSACC_07340"/>
<dbReference type="GO" id="GO:0052621">
    <property type="term" value="F:diguanylate cyclase activity"/>
    <property type="evidence" value="ECO:0007669"/>
    <property type="project" value="TreeGrafter"/>
</dbReference>
<keyword evidence="6" id="KW-0175">Coiled coil</keyword>
<evidence type="ECO:0000313" key="10">
    <source>
        <dbReference type="Proteomes" id="UP000191154"/>
    </source>
</evidence>
<dbReference type="InterPro" id="IPR004010">
    <property type="entry name" value="Double_Cache_2"/>
</dbReference>
<keyword evidence="5 7" id="KW-0472">Membrane</keyword>
<dbReference type="InterPro" id="IPR033480">
    <property type="entry name" value="sCache_2"/>
</dbReference>
<dbReference type="InterPro" id="IPR000160">
    <property type="entry name" value="GGDEF_dom"/>
</dbReference>
<reference evidence="9 10" key="1">
    <citation type="submission" date="2016-05" db="EMBL/GenBank/DDBJ databases">
        <title>Microbial solvent formation.</title>
        <authorList>
            <person name="Poehlein A."/>
            <person name="Montoya Solano J.D."/>
            <person name="Flitsch S."/>
            <person name="Krabben P."/>
            <person name="Duerre P."/>
            <person name="Daniel R."/>
        </authorList>
    </citation>
    <scope>NUCLEOTIDE SEQUENCE [LARGE SCALE GENOMIC DNA]</scope>
    <source>
        <strain evidence="9 10">L1-8</strain>
    </source>
</reference>
<sequence>MMYIKPLQSFRKVIYLELVFIIIATVFILGYLWISGEYNTFNQDSEKRKQEFISNQQILLKNEVNSQIDYIQYMRVQTEERLKENIKNRTYEVYDIAMNIYNQNKDKKSKQEIQKLIKDTLRDIRFNNGRGYYFIDTLDGNVILYPTMPETEGTNILEIKDQQGNYALKDEINLVKSQNEGIITGYWTNPNYKDNEGHKKITFVKKFEPYNWYMGTGEYVDDVENDIKKEIIDRIGAVRFGEKNDNYIFIDNFDGVEICNGVYPSYVGKNILDMEDLYGTKIIQEQTSIAKNNEEGGFLTHYWKTPDLNNVFQKMTFVRAVPEWNWVIGSGVQFDELQNTINDNEAKIKEKVIQKIKNIIIILIVVLVVAFILTRYLTKKTQKSFNIFFDFLNNASRKHVKIDVERMEYNEFKELAIAANTMVDERNRIEEAIRIMNDELKERVQQRTKEIEELNANLDKKVDERTLELSNLLNIDGLTQIFNHKYMIEKLENEIKKAKECNEKLCVIMFDIDHFKSTNDNYGHQCGDDVLVAVAGTINEHMRENDAVGRYGGEEFIAILSKTNIEIGYKIVEKIRQRIMSLQFKQKGLSITISGGIIEHSYEDALEIIRKADEKLYQAKKKGRNRIER</sequence>
<dbReference type="InterPro" id="IPR043128">
    <property type="entry name" value="Rev_trsase/Diguanyl_cyclase"/>
</dbReference>
<evidence type="ECO:0000313" key="9">
    <source>
        <dbReference type="EMBL" id="OOM11770.1"/>
    </source>
</evidence>
<gene>
    <name evidence="9" type="primary">pleD_2</name>
    <name evidence="9" type="ORF">CLOSAC_21970</name>
</gene>
<dbReference type="InterPro" id="IPR050469">
    <property type="entry name" value="Diguanylate_Cyclase"/>
</dbReference>
<feature type="domain" description="GGDEF" evidence="8">
    <location>
        <begin position="503"/>
        <end position="629"/>
    </location>
</feature>
<dbReference type="PANTHER" id="PTHR45138:SF9">
    <property type="entry name" value="DIGUANYLATE CYCLASE DGCM-RELATED"/>
    <property type="match status" value="1"/>
</dbReference>
<dbReference type="GO" id="GO:0005886">
    <property type="term" value="C:plasma membrane"/>
    <property type="evidence" value="ECO:0007669"/>
    <property type="project" value="UniProtKB-SubCell"/>
</dbReference>
<feature type="coiled-coil region" evidence="6">
    <location>
        <begin position="437"/>
        <end position="464"/>
    </location>
</feature>
<dbReference type="Gene3D" id="3.30.450.20">
    <property type="entry name" value="PAS domain"/>
    <property type="match status" value="2"/>
</dbReference>
<dbReference type="EMBL" id="LZYZ01000004">
    <property type="protein sequence ID" value="OOM11770.1"/>
    <property type="molecule type" value="Genomic_DNA"/>
</dbReference>
<dbReference type="SMART" id="SM00267">
    <property type="entry name" value="GGDEF"/>
    <property type="match status" value="1"/>
</dbReference>
<comment type="caution">
    <text evidence="9">The sequence shown here is derived from an EMBL/GenBank/DDBJ whole genome shotgun (WGS) entry which is preliminary data.</text>
</comment>
<dbReference type="Proteomes" id="UP000191154">
    <property type="component" value="Unassembled WGS sequence"/>
</dbReference>
<dbReference type="FunFam" id="3.30.70.270:FF:000001">
    <property type="entry name" value="Diguanylate cyclase domain protein"/>
    <property type="match status" value="1"/>
</dbReference>
<dbReference type="Gene3D" id="3.30.70.270">
    <property type="match status" value="1"/>
</dbReference>
<comment type="subcellular location">
    <subcellularLocation>
        <location evidence="1">Cell membrane</location>
        <topology evidence="1">Multi-pass membrane protein</topology>
    </subcellularLocation>
</comment>
<dbReference type="RefSeq" id="WP_077865461.1">
    <property type="nucleotide sequence ID" value="NZ_LZYZ01000004.1"/>
</dbReference>